<dbReference type="AlphaFoldDB" id="A0A0G2HXC3"/>
<sequence length="364" mass="41656">MANPFQTEAWSEYAVGLLILFIRIFYRCRLVGRKWDGDDYFAALAVFFWTAELCMLELIGQFGSTTGINDEIALKLTEEQKRRMIIGTKCLLAGWCIYVTLIWCLKACMLFLYNRLTLNLNQQRAVKITAVTCVLAYIATIIVILTRCYPIQRVWQIYPYPGDACALNIPNYLALVTTNVTTDIMIIYIPLPLLWKVKLPLRRKLLFGLWLCTGIFIVIATLLRCIICLRDVASINLGTIWSIRETFVAIIAVNVPVLKTLFTKMFRLATTGSTSRDTKSSTHDSHQLTRIERKKKQQRIRIEMGLTTMEDNSEERIVQEFDPNSKNNDYVISAGSVETVDSDRREPAEIHVTTSYNVSQNYAS</sequence>
<name>A0A0G2HXC3_9EURO</name>
<dbReference type="InterPro" id="IPR052337">
    <property type="entry name" value="SAT4-like"/>
</dbReference>
<organism evidence="8 9">
    <name type="scientific">[Emmonsia] crescens</name>
    <dbReference type="NCBI Taxonomy" id="73230"/>
    <lineage>
        <taxon>Eukaryota</taxon>
        <taxon>Fungi</taxon>
        <taxon>Dikarya</taxon>
        <taxon>Ascomycota</taxon>
        <taxon>Pezizomycotina</taxon>
        <taxon>Eurotiomycetes</taxon>
        <taxon>Eurotiomycetidae</taxon>
        <taxon>Onygenales</taxon>
        <taxon>Ajellomycetaceae</taxon>
        <taxon>Emergomyces</taxon>
    </lineage>
</organism>
<dbReference type="Proteomes" id="UP000034164">
    <property type="component" value="Unassembled WGS sequence"/>
</dbReference>
<feature type="transmembrane region" description="Helical" evidence="6">
    <location>
        <begin position="12"/>
        <end position="28"/>
    </location>
</feature>
<dbReference type="InterPro" id="IPR049326">
    <property type="entry name" value="Rhodopsin_dom_fungi"/>
</dbReference>
<evidence type="ECO:0000256" key="6">
    <source>
        <dbReference type="SAM" id="Phobius"/>
    </source>
</evidence>
<comment type="caution">
    <text evidence="8">The sequence shown here is derived from an EMBL/GenBank/DDBJ whole genome shotgun (WGS) entry which is preliminary data.</text>
</comment>
<gene>
    <name evidence="8" type="ORF">EMCG_03165</name>
</gene>
<keyword evidence="4 6" id="KW-0472">Membrane</keyword>
<keyword evidence="2 6" id="KW-0812">Transmembrane</keyword>
<protein>
    <recommendedName>
        <fullName evidence="7">Rhodopsin domain-containing protein</fullName>
    </recommendedName>
</protein>
<comment type="similarity">
    <text evidence="5">Belongs to the SAT4 family.</text>
</comment>
<dbReference type="EMBL" id="LCZI01001099">
    <property type="protein sequence ID" value="KKZ62425.1"/>
    <property type="molecule type" value="Genomic_DNA"/>
</dbReference>
<dbReference type="OrthoDB" id="4329349at2759"/>
<comment type="subcellular location">
    <subcellularLocation>
        <location evidence="1">Membrane</location>
        <topology evidence="1">Multi-pass membrane protein</topology>
    </subcellularLocation>
</comment>
<reference evidence="9" key="1">
    <citation type="journal article" date="2015" name="PLoS Genet.">
        <title>The dynamic genome and transcriptome of the human fungal pathogen Blastomyces and close relative Emmonsia.</title>
        <authorList>
            <person name="Munoz J.F."/>
            <person name="Gauthier G.M."/>
            <person name="Desjardins C.A."/>
            <person name="Gallo J.E."/>
            <person name="Holder J."/>
            <person name="Sullivan T.D."/>
            <person name="Marty A.J."/>
            <person name="Carmen J.C."/>
            <person name="Chen Z."/>
            <person name="Ding L."/>
            <person name="Gujja S."/>
            <person name="Magrini V."/>
            <person name="Misas E."/>
            <person name="Mitreva M."/>
            <person name="Priest M."/>
            <person name="Saif S."/>
            <person name="Whiston E.A."/>
            <person name="Young S."/>
            <person name="Zeng Q."/>
            <person name="Goldman W.E."/>
            <person name="Mardis E.R."/>
            <person name="Taylor J.W."/>
            <person name="McEwen J.G."/>
            <person name="Clay O.K."/>
            <person name="Klein B.S."/>
            <person name="Cuomo C.A."/>
        </authorList>
    </citation>
    <scope>NUCLEOTIDE SEQUENCE [LARGE SCALE GENOMIC DNA]</scope>
    <source>
        <strain evidence="9">UAMH 3008</strain>
    </source>
</reference>
<feature type="transmembrane region" description="Helical" evidence="6">
    <location>
        <begin position="125"/>
        <end position="152"/>
    </location>
</feature>
<dbReference type="PANTHER" id="PTHR33048">
    <property type="entry name" value="PTH11-LIKE INTEGRAL MEMBRANE PROTEIN (AFU_ORTHOLOGUE AFUA_5G11245)"/>
    <property type="match status" value="1"/>
</dbReference>
<evidence type="ECO:0000256" key="3">
    <source>
        <dbReference type="ARBA" id="ARBA00022989"/>
    </source>
</evidence>
<dbReference type="VEuPathDB" id="FungiDB:EMCG_03165"/>
<dbReference type="GO" id="GO:0016020">
    <property type="term" value="C:membrane"/>
    <property type="evidence" value="ECO:0007669"/>
    <property type="project" value="UniProtKB-SubCell"/>
</dbReference>
<feature type="transmembrane region" description="Helical" evidence="6">
    <location>
        <begin position="239"/>
        <end position="258"/>
    </location>
</feature>
<feature type="transmembrane region" description="Helical" evidence="6">
    <location>
        <begin position="207"/>
        <end position="227"/>
    </location>
</feature>
<accession>A0A0G2HXC3</accession>
<evidence type="ECO:0000259" key="7">
    <source>
        <dbReference type="Pfam" id="PF20684"/>
    </source>
</evidence>
<evidence type="ECO:0000256" key="1">
    <source>
        <dbReference type="ARBA" id="ARBA00004141"/>
    </source>
</evidence>
<proteinExistence type="inferred from homology"/>
<feature type="transmembrane region" description="Helical" evidence="6">
    <location>
        <begin position="92"/>
        <end position="113"/>
    </location>
</feature>
<evidence type="ECO:0000256" key="4">
    <source>
        <dbReference type="ARBA" id="ARBA00023136"/>
    </source>
</evidence>
<feature type="domain" description="Rhodopsin" evidence="7">
    <location>
        <begin position="23"/>
        <end position="263"/>
    </location>
</feature>
<evidence type="ECO:0000256" key="2">
    <source>
        <dbReference type="ARBA" id="ARBA00022692"/>
    </source>
</evidence>
<evidence type="ECO:0000313" key="9">
    <source>
        <dbReference type="Proteomes" id="UP000034164"/>
    </source>
</evidence>
<keyword evidence="3 6" id="KW-1133">Transmembrane helix</keyword>
<feature type="transmembrane region" description="Helical" evidence="6">
    <location>
        <begin position="172"/>
        <end position="195"/>
    </location>
</feature>
<evidence type="ECO:0000256" key="5">
    <source>
        <dbReference type="ARBA" id="ARBA00038359"/>
    </source>
</evidence>
<dbReference type="PANTHER" id="PTHR33048:SF2">
    <property type="entry name" value="SRPK"/>
    <property type="match status" value="1"/>
</dbReference>
<evidence type="ECO:0000313" key="8">
    <source>
        <dbReference type="EMBL" id="KKZ62425.1"/>
    </source>
</evidence>
<dbReference type="Pfam" id="PF20684">
    <property type="entry name" value="Fung_rhodopsin"/>
    <property type="match status" value="1"/>
</dbReference>